<evidence type="ECO:0000256" key="1">
    <source>
        <dbReference type="ARBA" id="ARBA00011245"/>
    </source>
</evidence>
<dbReference type="Gene3D" id="3.40.50.12780">
    <property type="entry name" value="N-terminal domain of ligase-like"/>
    <property type="match status" value="1"/>
</dbReference>
<dbReference type="PANTHER" id="PTHR43845:SF1">
    <property type="entry name" value="BLR5969 PROTEIN"/>
    <property type="match status" value="1"/>
</dbReference>
<dbReference type="PANTHER" id="PTHR43845">
    <property type="entry name" value="BLR5969 PROTEIN"/>
    <property type="match status" value="1"/>
</dbReference>
<dbReference type="EMBL" id="JACEIP010000013">
    <property type="protein sequence ID" value="MBA4543242.1"/>
    <property type="molecule type" value="Genomic_DNA"/>
</dbReference>
<dbReference type="OrthoDB" id="580775at2"/>
<evidence type="ECO:0000256" key="2">
    <source>
        <dbReference type="ARBA" id="ARBA00022598"/>
    </source>
</evidence>
<dbReference type="InterPro" id="IPR028154">
    <property type="entry name" value="AMP-dep_Lig_C"/>
</dbReference>
<dbReference type="InterPro" id="IPR000873">
    <property type="entry name" value="AMP-dep_synth/lig_dom"/>
</dbReference>
<evidence type="ECO:0000259" key="11">
    <source>
        <dbReference type="Pfam" id="PF14535"/>
    </source>
</evidence>
<organism evidence="12 13">
    <name type="scientific">Thermoactinomyces daqus</name>
    <dbReference type="NCBI Taxonomy" id="1329516"/>
    <lineage>
        <taxon>Bacteria</taxon>
        <taxon>Bacillati</taxon>
        <taxon>Bacillota</taxon>
        <taxon>Bacilli</taxon>
        <taxon>Bacillales</taxon>
        <taxon>Thermoactinomycetaceae</taxon>
        <taxon>Thermoactinomyces</taxon>
    </lineage>
</organism>
<dbReference type="PIRSF" id="PIRSF006444">
    <property type="entry name" value="PaaK"/>
    <property type="match status" value="1"/>
</dbReference>
<sequence length="440" mass="49319">MFQSEFEAMERTELERLQEKRLREIVTRVYHHVPFYRKQLDERKLSPDCFRGLDDLPRLPFTTKKDLRDHYPAGLFAVGMEEVKRLHASSGTKGKPTVVGYTRRDLQSWADVCARAIVAAGGKEGDIFHNAYGYGLFTGGLGLHQGAERLGQTVIPASGGNRLRQLSMICDLKPRGIAGTPSFILSLGETLAEMGEDPRETSLEYGIFGAEPWSEAMREKLEDLWGIHAVDIYGLSELTGPGVAIECWQAKDGLHIAEDHFLVEVIDPETGERKPDGEIGELVFTSLTKEAIPLLRYRTGDLAAVVREPCRCGRTHARMSRVKGRIDDMLIIRGVNVYPMEIEPVLMRKSHLAPHYQLIIEKRGRLDELTVEVEVTEAVWQQLGRNAAHEKLKALTKELASEIKDLLGLSILVKIHAPKSIPRSEGKAVRIIDRRMTAGL</sequence>
<gene>
    <name evidence="12" type="ORF">H1164_10075</name>
</gene>
<evidence type="ECO:0000256" key="8">
    <source>
        <dbReference type="ARBA" id="ARBA00075111"/>
    </source>
</evidence>
<evidence type="ECO:0000313" key="13">
    <source>
        <dbReference type="Proteomes" id="UP000530514"/>
    </source>
</evidence>
<dbReference type="SUPFAM" id="SSF56801">
    <property type="entry name" value="Acetyl-CoA synthetase-like"/>
    <property type="match status" value="1"/>
</dbReference>
<dbReference type="Gene3D" id="3.30.300.30">
    <property type="match status" value="1"/>
</dbReference>
<comment type="function">
    <text evidence="9">Catalyzes the activation of phenylacetic acid (PA) to phenylacetyl-CoA (PA-CoA).</text>
</comment>
<feature type="domain" description="AMP-dependent synthetase/ligase" evidence="10">
    <location>
        <begin position="89"/>
        <end position="285"/>
    </location>
</feature>
<keyword evidence="13" id="KW-1185">Reference proteome</keyword>
<dbReference type="Pfam" id="PF00501">
    <property type="entry name" value="AMP-binding"/>
    <property type="match status" value="1"/>
</dbReference>
<comment type="similarity">
    <text evidence="5 9">Belongs to the phenylacetyl-CoA ligase family.</text>
</comment>
<comment type="caution">
    <text evidence="12">The sequence shown here is derived from an EMBL/GenBank/DDBJ whole genome shotgun (WGS) entry which is preliminary data.</text>
</comment>
<dbReference type="GO" id="GO:0047475">
    <property type="term" value="F:phenylacetate-CoA ligase activity"/>
    <property type="evidence" value="ECO:0007669"/>
    <property type="project" value="UniProtKB-EC"/>
</dbReference>
<name>A0A7W1XAR8_9BACL</name>
<comment type="catalytic activity">
    <reaction evidence="9">
        <text>2-phenylacetate + ATP + CoA = phenylacetyl-CoA + AMP + diphosphate</text>
        <dbReference type="Rhea" id="RHEA:20956"/>
        <dbReference type="ChEBI" id="CHEBI:18401"/>
        <dbReference type="ChEBI" id="CHEBI:30616"/>
        <dbReference type="ChEBI" id="CHEBI:33019"/>
        <dbReference type="ChEBI" id="CHEBI:57287"/>
        <dbReference type="ChEBI" id="CHEBI:57390"/>
        <dbReference type="ChEBI" id="CHEBI:456215"/>
        <dbReference type="EC" id="6.2.1.30"/>
    </reaction>
</comment>
<keyword evidence="3 9" id="KW-0547">Nucleotide-binding</keyword>
<dbReference type="UniPathway" id="UPA00930"/>
<proteinExistence type="inferred from homology"/>
<evidence type="ECO:0000313" key="12">
    <source>
        <dbReference type="EMBL" id="MBA4543242.1"/>
    </source>
</evidence>
<dbReference type="InterPro" id="IPR042099">
    <property type="entry name" value="ANL_N_sf"/>
</dbReference>
<dbReference type="Proteomes" id="UP000530514">
    <property type="component" value="Unassembled WGS sequence"/>
</dbReference>
<feature type="domain" description="AMP-dependent ligase C-terminal" evidence="11">
    <location>
        <begin position="334"/>
        <end position="435"/>
    </location>
</feature>
<evidence type="ECO:0000259" key="10">
    <source>
        <dbReference type="Pfam" id="PF00501"/>
    </source>
</evidence>
<dbReference type="AlphaFoldDB" id="A0A7W1XAR8"/>
<evidence type="ECO:0000256" key="4">
    <source>
        <dbReference type="ARBA" id="ARBA00060591"/>
    </source>
</evidence>
<dbReference type="GO" id="GO:0000166">
    <property type="term" value="F:nucleotide binding"/>
    <property type="evidence" value="ECO:0007669"/>
    <property type="project" value="UniProtKB-KW"/>
</dbReference>
<dbReference type="RefSeq" id="WP_033100852.1">
    <property type="nucleotide sequence ID" value="NZ_JACEIP010000013.1"/>
</dbReference>
<dbReference type="FunFam" id="3.40.50.12780:FF:000016">
    <property type="entry name" value="Phenylacetate-coenzyme A ligase"/>
    <property type="match status" value="1"/>
</dbReference>
<protein>
    <recommendedName>
        <fullName evidence="7 9">Phenylacetate-coenzyme A ligase</fullName>
        <ecNumber evidence="6 9">6.2.1.30</ecNumber>
    </recommendedName>
    <alternativeName>
        <fullName evidence="8 9">Phenylacetyl-CoA ligase</fullName>
    </alternativeName>
</protein>
<keyword evidence="2 9" id="KW-0436">Ligase</keyword>
<comment type="subunit">
    <text evidence="1">Monomer.</text>
</comment>
<evidence type="ECO:0000256" key="5">
    <source>
        <dbReference type="ARBA" id="ARBA00061566"/>
    </source>
</evidence>
<dbReference type="EC" id="6.2.1.30" evidence="6 9"/>
<comment type="pathway">
    <text evidence="4 9">Aromatic compound metabolism; phenylacetate degradation.</text>
</comment>
<accession>A0A7W1XAR8</accession>
<evidence type="ECO:0000256" key="6">
    <source>
        <dbReference type="ARBA" id="ARBA00066629"/>
    </source>
</evidence>
<dbReference type="CDD" id="cd05913">
    <property type="entry name" value="PaaK"/>
    <property type="match status" value="1"/>
</dbReference>
<dbReference type="GO" id="GO:0010124">
    <property type="term" value="P:phenylacetate catabolic process"/>
    <property type="evidence" value="ECO:0007669"/>
    <property type="project" value="UniProtKB-UniRule"/>
</dbReference>
<dbReference type="InterPro" id="IPR011880">
    <property type="entry name" value="PA_CoA_ligase"/>
</dbReference>
<dbReference type="Pfam" id="PF14535">
    <property type="entry name" value="AMP-binding_C_2"/>
    <property type="match status" value="1"/>
</dbReference>
<dbReference type="InterPro" id="IPR045851">
    <property type="entry name" value="AMP-bd_C_sf"/>
</dbReference>
<reference evidence="12 13" key="1">
    <citation type="submission" date="2020-07" db="EMBL/GenBank/DDBJ databases">
        <authorList>
            <person name="Feng H."/>
        </authorList>
    </citation>
    <scope>NUCLEOTIDE SEQUENCE [LARGE SCALE GENOMIC DNA]</scope>
    <source>
        <strain evidence="13">s-11</strain>
    </source>
</reference>
<evidence type="ECO:0000256" key="3">
    <source>
        <dbReference type="ARBA" id="ARBA00022741"/>
    </source>
</evidence>
<evidence type="ECO:0000256" key="7">
    <source>
        <dbReference type="ARBA" id="ARBA00068695"/>
    </source>
</evidence>
<evidence type="ECO:0000256" key="9">
    <source>
        <dbReference type="PIRNR" id="PIRNR006444"/>
    </source>
</evidence>